<dbReference type="Pfam" id="PF00405">
    <property type="entry name" value="Transferrin"/>
    <property type="match status" value="3"/>
</dbReference>
<dbReference type="InterPro" id="IPR001156">
    <property type="entry name" value="Transferrin-like_dom"/>
</dbReference>
<feature type="domain" description="Transferrin-like" evidence="7">
    <location>
        <begin position="1"/>
        <end position="329"/>
    </location>
</feature>
<dbReference type="AlphaFoldDB" id="A0AAN8L6B5"/>
<gene>
    <name evidence="8" type="ORF">J4Q44_G00269200</name>
</gene>
<dbReference type="Proteomes" id="UP001356427">
    <property type="component" value="Unassembled WGS sequence"/>
</dbReference>
<evidence type="ECO:0000256" key="6">
    <source>
        <dbReference type="ARBA" id="ARBA00023065"/>
    </source>
</evidence>
<keyword evidence="4" id="KW-0677">Repeat</keyword>
<evidence type="ECO:0000259" key="7">
    <source>
        <dbReference type="PROSITE" id="PS51408"/>
    </source>
</evidence>
<dbReference type="GO" id="GO:0006826">
    <property type="term" value="P:iron ion transport"/>
    <property type="evidence" value="ECO:0007669"/>
    <property type="project" value="UniProtKB-KW"/>
</dbReference>
<dbReference type="GO" id="GO:0019731">
    <property type="term" value="P:antibacterial humoral response"/>
    <property type="evidence" value="ECO:0007669"/>
    <property type="project" value="TreeGrafter"/>
</dbReference>
<dbReference type="PANTHER" id="PTHR11485:SF31">
    <property type="entry name" value="SEROTRANSFERRIN"/>
    <property type="match status" value="1"/>
</dbReference>
<proteinExistence type="predicted"/>
<dbReference type="SMART" id="SM00094">
    <property type="entry name" value="TR_FER"/>
    <property type="match status" value="1"/>
</dbReference>
<evidence type="ECO:0000256" key="5">
    <source>
        <dbReference type="ARBA" id="ARBA00023004"/>
    </source>
</evidence>
<comment type="caution">
    <text evidence="8">The sequence shown here is derived from an EMBL/GenBank/DDBJ whole genome shotgun (WGS) entry which is preliminary data.</text>
</comment>
<evidence type="ECO:0000256" key="1">
    <source>
        <dbReference type="ARBA" id="ARBA00022448"/>
    </source>
</evidence>
<dbReference type="GO" id="GO:0005886">
    <property type="term" value="C:plasma membrane"/>
    <property type="evidence" value="ECO:0007669"/>
    <property type="project" value="TreeGrafter"/>
</dbReference>
<keyword evidence="5" id="KW-0408">Iron</keyword>
<dbReference type="SUPFAM" id="SSF53850">
    <property type="entry name" value="Periplasmic binding protein-like II"/>
    <property type="match status" value="2"/>
</dbReference>
<organism evidence="8 9">
    <name type="scientific">Coregonus suidteri</name>
    <dbReference type="NCBI Taxonomy" id="861788"/>
    <lineage>
        <taxon>Eukaryota</taxon>
        <taxon>Metazoa</taxon>
        <taxon>Chordata</taxon>
        <taxon>Craniata</taxon>
        <taxon>Vertebrata</taxon>
        <taxon>Euteleostomi</taxon>
        <taxon>Actinopterygii</taxon>
        <taxon>Neopterygii</taxon>
        <taxon>Teleostei</taxon>
        <taxon>Protacanthopterygii</taxon>
        <taxon>Salmoniformes</taxon>
        <taxon>Salmonidae</taxon>
        <taxon>Coregoninae</taxon>
        <taxon>Coregonus</taxon>
    </lineage>
</organism>
<reference evidence="8 9" key="1">
    <citation type="submission" date="2021-04" db="EMBL/GenBank/DDBJ databases">
        <authorList>
            <person name="De Guttry C."/>
            <person name="Zahm M."/>
            <person name="Klopp C."/>
            <person name="Cabau C."/>
            <person name="Louis A."/>
            <person name="Berthelot C."/>
            <person name="Parey E."/>
            <person name="Roest Crollius H."/>
            <person name="Montfort J."/>
            <person name="Robinson-Rechavi M."/>
            <person name="Bucao C."/>
            <person name="Bouchez O."/>
            <person name="Gislard M."/>
            <person name="Lluch J."/>
            <person name="Milhes M."/>
            <person name="Lampietro C."/>
            <person name="Lopez Roques C."/>
            <person name="Donnadieu C."/>
            <person name="Braasch I."/>
            <person name="Desvignes T."/>
            <person name="Postlethwait J."/>
            <person name="Bobe J."/>
            <person name="Wedekind C."/>
            <person name="Guiguen Y."/>
        </authorList>
    </citation>
    <scope>NUCLEOTIDE SEQUENCE [LARGE SCALE GENOMIC DNA]</scope>
    <source>
        <strain evidence="8">Cs_M1</strain>
        <tissue evidence="8">Blood</tissue>
    </source>
</reference>
<dbReference type="PANTHER" id="PTHR11485">
    <property type="entry name" value="TRANSFERRIN"/>
    <property type="match status" value="1"/>
</dbReference>
<dbReference type="GO" id="GO:0005615">
    <property type="term" value="C:extracellular space"/>
    <property type="evidence" value="ECO:0007669"/>
    <property type="project" value="TreeGrafter"/>
</dbReference>
<sequence>MLKRDDSFECIKAIKGGEADAITLDGGDIYIAGLHPHTCSPSLQRDYGEEVLPHRLWHVSSWNIPIGALVTEGQIKWAGIDDKPVESAVSDFFNASCAPGAPKGSKLWQLCKGDCSKSHKEPYYDYAGAFQGAFIIKRKEADAITVDGGQVYTAGKCGLVPVIVVGSMMQRIHPTRCGGGGKEGLWGELKQPEGQEVMPTPAWAEPQTGTYPWGLIHSKTNDCDFTKYFSKGCAPDLRRAPPFCAQCKGSGKAVGDEDKCKANADKQYYGYAGAFRCLVENAGDVAFINTLLYQRTAMVMVQLGQRALSPLTLNYSARKVYLPANHQFP</sequence>
<evidence type="ECO:0000313" key="9">
    <source>
        <dbReference type="Proteomes" id="UP001356427"/>
    </source>
</evidence>
<dbReference type="PROSITE" id="PS51408">
    <property type="entry name" value="TRANSFERRIN_LIKE_4"/>
    <property type="match status" value="1"/>
</dbReference>
<dbReference type="InterPro" id="IPR018195">
    <property type="entry name" value="Transferrin_Fe_BS"/>
</dbReference>
<dbReference type="Gene3D" id="3.40.190.10">
    <property type="entry name" value="Periplasmic binding protein-like II"/>
    <property type="match status" value="4"/>
</dbReference>
<keyword evidence="3" id="KW-0479">Metal-binding</keyword>
<protein>
    <recommendedName>
        <fullName evidence="7">Transferrin-like domain-containing protein</fullName>
    </recommendedName>
</protein>
<accession>A0AAN8L6B5</accession>
<dbReference type="GO" id="GO:0005769">
    <property type="term" value="C:early endosome"/>
    <property type="evidence" value="ECO:0007669"/>
    <property type="project" value="TreeGrafter"/>
</dbReference>
<dbReference type="EMBL" id="JAGTTL010000025">
    <property type="protein sequence ID" value="KAK6302565.1"/>
    <property type="molecule type" value="Genomic_DNA"/>
</dbReference>
<evidence type="ECO:0000256" key="3">
    <source>
        <dbReference type="ARBA" id="ARBA00022723"/>
    </source>
</evidence>
<keyword evidence="9" id="KW-1185">Reference proteome</keyword>
<evidence type="ECO:0000256" key="2">
    <source>
        <dbReference type="ARBA" id="ARBA00022496"/>
    </source>
</evidence>
<dbReference type="GO" id="GO:0046872">
    <property type="term" value="F:metal ion binding"/>
    <property type="evidence" value="ECO:0007669"/>
    <property type="project" value="UniProtKB-KW"/>
</dbReference>
<dbReference type="GO" id="GO:0055037">
    <property type="term" value="C:recycling endosome"/>
    <property type="evidence" value="ECO:0007669"/>
    <property type="project" value="TreeGrafter"/>
</dbReference>
<evidence type="ECO:0000313" key="8">
    <source>
        <dbReference type="EMBL" id="KAK6302565.1"/>
    </source>
</evidence>
<dbReference type="PROSITE" id="PS00206">
    <property type="entry name" value="TRANSFERRIN_LIKE_2"/>
    <property type="match status" value="1"/>
</dbReference>
<keyword evidence="1" id="KW-0813">Transport</keyword>
<keyword evidence="6" id="KW-0406">Ion transport</keyword>
<keyword evidence="2" id="KW-0410">Iron transport</keyword>
<dbReference type="PRINTS" id="PR00422">
    <property type="entry name" value="TRANSFERRIN"/>
</dbReference>
<name>A0AAN8L6B5_9TELE</name>
<evidence type="ECO:0000256" key="4">
    <source>
        <dbReference type="ARBA" id="ARBA00022737"/>
    </source>
</evidence>